<sequence length="141" mass="15650">MTFPVLPIQAMTGLQILIAEDEKHTRLALHLVLRQAGFNVILTSNGRDAYEKIRQQPTNHPISLIITDFKMPELDGLALIDKLKGAGISIPIMVITGYGNKELLRQLHKRGCASYIDKPFIPREVLSRIASVLPQAQTLVA</sequence>
<reference evidence="4" key="2">
    <citation type="submission" date="2022-10" db="EMBL/GenBank/DDBJ databases">
        <authorList>
            <person name="Aronson H.S."/>
        </authorList>
    </citation>
    <scope>NUCLEOTIDE SEQUENCE</scope>
    <source>
        <strain evidence="4">RS19-109</strain>
    </source>
</reference>
<keyword evidence="5" id="KW-1185">Reference proteome</keyword>
<reference evidence="4" key="1">
    <citation type="journal article" date="2022" name="bioRxiv">
        <title>Thiovibrio frasassiensisgen. nov., sp. nov., an autotrophic, elemental sulfur disproportionating bacterium isolated from sulfidic karst sediment, and proposal of Thiovibrionaceae fam. nov.</title>
        <authorList>
            <person name="Aronson H."/>
            <person name="Thomas C."/>
            <person name="Bhattacharyya M."/>
            <person name="Eckstein S."/>
            <person name="Jensen S."/>
            <person name="Barco R."/>
            <person name="Macalady J."/>
            <person name="Amend J."/>
        </authorList>
    </citation>
    <scope>NUCLEOTIDE SEQUENCE</scope>
    <source>
        <strain evidence="4">RS19-109</strain>
    </source>
</reference>
<evidence type="ECO:0000259" key="3">
    <source>
        <dbReference type="PROSITE" id="PS50110"/>
    </source>
</evidence>
<evidence type="ECO:0000313" key="5">
    <source>
        <dbReference type="Proteomes" id="UP001154240"/>
    </source>
</evidence>
<gene>
    <name evidence="4" type="ORF">OLX77_00390</name>
</gene>
<dbReference type="SMART" id="SM00448">
    <property type="entry name" value="REC"/>
    <property type="match status" value="1"/>
</dbReference>
<dbReference type="EMBL" id="JAPHEH010000001">
    <property type="protein sequence ID" value="MDG4474614.1"/>
    <property type="molecule type" value="Genomic_DNA"/>
</dbReference>
<dbReference type="InterPro" id="IPR050595">
    <property type="entry name" value="Bact_response_regulator"/>
</dbReference>
<protein>
    <submittedName>
        <fullName evidence="4">Response regulator</fullName>
    </submittedName>
</protein>
<dbReference type="CDD" id="cd00156">
    <property type="entry name" value="REC"/>
    <property type="match status" value="1"/>
</dbReference>
<evidence type="ECO:0000256" key="1">
    <source>
        <dbReference type="ARBA" id="ARBA00022553"/>
    </source>
</evidence>
<dbReference type="PROSITE" id="PS50110">
    <property type="entry name" value="RESPONSE_REGULATORY"/>
    <property type="match status" value="1"/>
</dbReference>
<dbReference type="InterPro" id="IPR011006">
    <property type="entry name" value="CheY-like_superfamily"/>
</dbReference>
<dbReference type="RefSeq" id="WP_307631595.1">
    <property type="nucleotide sequence ID" value="NZ_JAPHEH010000001.1"/>
</dbReference>
<dbReference type="PANTHER" id="PTHR44591:SF3">
    <property type="entry name" value="RESPONSE REGULATORY DOMAIN-CONTAINING PROTEIN"/>
    <property type="match status" value="1"/>
</dbReference>
<dbReference type="InterPro" id="IPR001789">
    <property type="entry name" value="Sig_transdc_resp-reg_receiver"/>
</dbReference>
<feature type="domain" description="Response regulatory" evidence="3">
    <location>
        <begin position="15"/>
        <end position="133"/>
    </location>
</feature>
<evidence type="ECO:0000256" key="2">
    <source>
        <dbReference type="PROSITE-ProRule" id="PRU00169"/>
    </source>
</evidence>
<dbReference type="Pfam" id="PF00072">
    <property type="entry name" value="Response_reg"/>
    <property type="match status" value="1"/>
</dbReference>
<feature type="modified residue" description="4-aspartylphosphate" evidence="2">
    <location>
        <position position="68"/>
    </location>
</feature>
<keyword evidence="1 2" id="KW-0597">Phosphoprotein</keyword>
<dbReference type="Proteomes" id="UP001154240">
    <property type="component" value="Unassembled WGS sequence"/>
</dbReference>
<dbReference type="PANTHER" id="PTHR44591">
    <property type="entry name" value="STRESS RESPONSE REGULATOR PROTEIN 1"/>
    <property type="match status" value="1"/>
</dbReference>
<proteinExistence type="predicted"/>
<comment type="caution">
    <text evidence="4">The sequence shown here is derived from an EMBL/GenBank/DDBJ whole genome shotgun (WGS) entry which is preliminary data.</text>
</comment>
<evidence type="ECO:0000313" key="4">
    <source>
        <dbReference type="EMBL" id="MDG4474614.1"/>
    </source>
</evidence>
<dbReference type="AlphaFoldDB" id="A0A9X4MBM9"/>
<dbReference type="Gene3D" id="3.40.50.2300">
    <property type="match status" value="1"/>
</dbReference>
<dbReference type="SUPFAM" id="SSF52172">
    <property type="entry name" value="CheY-like"/>
    <property type="match status" value="1"/>
</dbReference>
<name>A0A9X4MBM9_9BACT</name>
<accession>A0A9X4MBM9</accession>
<dbReference type="GO" id="GO:0000160">
    <property type="term" value="P:phosphorelay signal transduction system"/>
    <property type="evidence" value="ECO:0007669"/>
    <property type="project" value="InterPro"/>
</dbReference>
<organism evidence="4 5">
    <name type="scientific">Thiovibrio frasassiensis</name>
    <dbReference type="NCBI Taxonomy" id="2984131"/>
    <lineage>
        <taxon>Bacteria</taxon>
        <taxon>Pseudomonadati</taxon>
        <taxon>Thermodesulfobacteriota</taxon>
        <taxon>Desulfobulbia</taxon>
        <taxon>Desulfobulbales</taxon>
        <taxon>Thiovibrionaceae</taxon>
        <taxon>Thiovibrio</taxon>
    </lineage>
</organism>